<feature type="transmembrane region" description="Helical" evidence="4">
    <location>
        <begin position="41"/>
        <end position="61"/>
    </location>
</feature>
<dbReference type="InterPro" id="IPR016191">
    <property type="entry name" value="Ribonuclease/ribotoxin"/>
</dbReference>
<dbReference type="SUPFAM" id="SSF53933">
    <property type="entry name" value="Microbial ribonucleases"/>
    <property type="match status" value="1"/>
</dbReference>
<keyword evidence="4" id="KW-0472">Membrane</keyword>
<dbReference type="AlphaFoldDB" id="M3V0N4"/>
<dbReference type="EMBL" id="BAOP01000064">
    <property type="protein sequence ID" value="GAC82057.1"/>
    <property type="molecule type" value="Genomic_DNA"/>
</dbReference>
<dbReference type="Proteomes" id="UP000035009">
    <property type="component" value="Unassembled WGS sequence"/>
</dbReference>
<dbReference type="Gene3D" id="3.10.450.30">
    <property type="entry name" value="Microbial ribonucleases"/>
    <property type="match status" value="1"/>
</dbReference>
<dbReference type="GO" id="GO:0003723">
    <property type="term" value="F:RNA binding"/>
    <property type="evidence" value="ECO:0007669"/>
    <property type="project" value="InterPro"/>
</dbReference>
<name>M3V0N4_GORML</name>
<protein>
    <submittedName>
        <fullName evidence="5">Putative ribonuclease</fullName>
    </submittedName>
</protein>
<comment type="caution">
    <text evidence="5">The sequence shown here is derived from an EMBL/GenBank/DDBJ whole genome shotgun (WGS) entry which is preliminary data.</text>
</comment>
<organism evidence="5 6">
    <name type="scientific">Gordonia malaquae NBRC 108250</name>
    <dbReference type="NCBI Taxonomy" id="1223542"/>
    <lineage>
        <taxon>Bacteria</taxon>
        <taxon>Bacillati</taxon>
        <taxon>Actinomycetota</taxon>
        <taxon>Actinomycetes</taxon>
        <taxon>Mycobacteriales</taxon>
        <taxon>Gordoniaceae</taxon>
        <taxon>Gordonia</taxon>
    </lineage>
</organism>
<feature type="region of interest" description="Disordered" evidence="3">
    <location>
        <begin position="65"/>
        <end position="104"/>
    </location>
</feature>
<proteinExistence type="predicted"/>
<evidence type="ECO:0000256" key="1">
    <source>
        <dbReference type="ARBA" id="ARBA00022722"/>
    </source>
</evidence>
<dbReference type="GO" id="GO:0016787">
    <property type="term" value="F:hydrolase activity"/>
    <property type="evidence" value="ECO:0007669"/>
    <property type="project" value="UniProtKB-KW"/>
</dbReference>
<dbReference type="STRING" id="410332.SAMN04488550_4021"/>
<evidence type="ECO:0000256" key="2">
    <source>
        <dbReference type="ARBA" id="ARBA00022801"/>
    </source>
</evidence>
<feature type="compositionally biased region" description="Basic and acidic residues" evidence="3">
    <location>
        <begin position="87"/>
        <end position="97"/>
    </location>
</feature>
<reference evidence="5 6" key="1">
    <citation type="submission" date="2013-02" db="EMBL/GenBank/DDBJ databases">
        <title>Whole genome shotgun sequence of Gordonia malaquae NBRC 108250.</title>
        <authorList>
            <person name="Yoshida I."/>
            <person name="Hosoyama A."/>
            <person name="Tsuchikane K."/>
            <person name="Ando Y."/>
            <person name="Baba S."/>
            <person name="Ohji S."/>
            <person name="Hamada M."/>
            <person name="Tamura T."/>
            <person name="Yamazoe A."/>
            <person name="Yamazaki S."/>
            <person name="Fujita N."/>
        </authorList>
    </citation>
    <scope>NUCLEOTIDE SEQUENCE [LARGE SCALE GENOMIC DNA]</scope>
    <source>
        <strain evidence="5 6">NBRC 108250</strain>
    </source>
</reference>
<evidence type="ECO:0000256" key="4">
    <source>
        <dbReference type="SAM" id="Phobius"/>
    </source>
</evidence>
<keyword evidence="2" id="KW-0378">Hydrolase</keyword>
<dbReference type="InterPro" id="IPR000026">
    <property type="entry name" value="N1-like"/>
</dbReference>
<gene>
    <name evidence="5" type="ORF">GM1_064_00030</name>
</gene>
<feature type="region of interest" description="Disordered" evidence="3">
    <location>
        <begin position="1"/>
        <end position="38"/>
    </location>
</feature>
<evidence type="ECO:0000313" key="6">
    <source>
        <dbReference type="Proteomes" id="UP000035009"/>
    </source>
</evidence>
<evidence type="ECO:0000313" key="5">
    <source>
        <dbReference type="EMBL" id="GAC82057.1"/>
    </source>
</evidence>
<dbReference type="GO" id="GO:0004521">
    <property type="term" value="F:RNA endonuclease activity"/>
    <property type="evidence" value="ECO:0007669"/>
    <property type="project" value="InterPro"/>
</dbReference>
<sequence>MIGLPDRLGWRRPMRPEPGEPLPWTVMSSPTDAPEHSRRRMAASALGVLVLLAVVALTWWIDGRSSTDEATPASSSMSIVDGSKTSPADRSRTERPGPSDTPARVQQTLQYVDAGDWPAAANAPGTHGGDVFRNNERRLPSKTLKGKRITYREWDVNPKQRGRGRDAERIVTGSDGSAYYTLDHYETFTKIRGPST</sequence>
<dbReference type="eggNOG" id="COG4290">
    <property type="taxonomic scope" value="Bacteria"/>
</dbReference>
<keyword evidence="1" id="KW-0540">Nuclease</keyword>
<keyword evidence="4" id="KW-0812">Transmembrane</keyword>
<keyword evidence="6" id="KW-1185">Reference proteome</keyword>
<evidence type="ECO:0000256" key="3">
    <source>
        <dbReference type="SAM" id="MobiDB-lite"/>
    </source>
</evidence>
<accession>M3V0N4</accession>
<keyword evidence="4" id="KW-1133">Transmembrane helix</keyword>
<feature type="compositionally biased region" description="Polar residues" evidence="3">
    <location>
        <begin position="68"/>
        <end position="86"/>
    </location>
</feature>
<dbReference type="Pfam" id="PF00545">
    <property type="entry name" value="Ribonuclease"/>
    <property type="match status" value="1"/>
</dbReference>